<organism evidence="9 10">
    <name type="scientific">Kiloniella spongiae</name>
    <dbReference type="NCBI Taxonomy" id="1489064"/>
    <lineage>
        <taxon>Bacteria</taxon>
        <taxon>Pseudomonadati</taxon>
        <taxon>Pseudomonadota</taxon>
        <taxon>Alphaproteobacteria</taxon>
        <taxon>Rhodospirillales</taxon>
        <taxon>Kiloniellaceae</taxon>
        <taxon>Kiloniella</taxon>
    </lineage>
</organism>
<dbReference type="SUPFAM" id="SSF159672">
    <property type="entry name" value="CbiG N-terminal domain-like"/>
    <property type="match status" value="1"/>
</dbReference>
<dbReference type="InterPro" id="IPR021744">
    <property type="entry name" value="CbiG_N"/>
</dbReference>
<name>A0A0H2MI36_9PROT</name>
<evidence type="ECO:0000256" key="3">
    <source>
        <dbReference type="ARBA" id="ARBA00022603"/>
    </source>
</evidence>
<dbReference type="Gene3D" id="3.30.950.10">
    <property type="entry name" value="Methyltransferase, Cobalt-precorrin-4 Transmethylase, Domain 2"/>
    <property type="match status" value="1"/>
</dbReference>
<evidence type="ECO:0000256" key="2">
    <source>
        <dbReference type="ARBA" id="ARBA00022573"/>
    </source>
</evidence>
<keyword evidence="10" id="KW-1185">Reference proteome</keyword>
<gene>
    <name evidence="9" type="ORF">WH96_00275</name>
</gene>
<feature type="domain" description="CobE/GbiG C-terminal" evidence="7">
    <location>
        <begin position="213"/>
        <end position="332"/>
    </location>
</feature>
<evidence type="ECO:0000256" key="4">
    <source>
        <dbReference type="ARBA" id="ARBA00022679"/>
    </source>
</evidence>
<dbReference type="InterPro" id="IPR051810">
    <property type="entry name" value="Precorrin_MeTrfase"/>
</dbReference>
<dbReference type="GO" id="GO:0009236">
    <property type="term" value="P:cobalamin biosynthetic process"/>
    <property type="evidence" value="ECO:0007669"/>
    <property type="project" value="UniProtKB-UniPathway"/>
</dbReference>
<comment type="pathway">
    <text evidence="1">Cofactor biosynthesis; adenosylcobalamin biosynthesis.</text>
</comment>
<dbReference type="InterPro" id="IPR002750">
    <property type="entry name" value="CobE/GbiG_C"/>
</dbReference>
<dbReference type="PATRIC" id="fig|1489064.4.peg.964"/>
<dbReference type="SUPFAM" id="SSF159664">
    <property type="entry name" value="CobE/GbiG C-terminal domain-like"/>
    <property type="match status" value="1"/>
</dbReference>
<dbReference type="InterPro" id="IPR038029">
    <property type="entry name" value="GbiG_N_sf"/>
</dbReference>
<proteinExistence type="predicted"/>
<evidence type="ECO:0000259" key="6">
    <source>
        <dbReference type="Pfam" id="PF00590"/>
    </source>
</evidence>
<dbReference type="AlphaFoldDB" id="A0A0H2MI36"/>
<evidence type="ECO:0000313" key="10">
    <source>
        <dbReference type="Proteomes" id="UP000035444"/>
    </source>
</evidence>
<dbReference type="Gene3D" id="3.40.50.11220">
    <property type="match status" value="1"/>
</dbReference>
<keyword evidence="5" id="KW-0949">S-adenosyl-L-methionine</keyword>
<evidence type="ECO:0000259" key="8">
    <source>
        <dbReference type="Pfam" id="PF11760"/>
    </source>
</evidence>
<dbReference type="GO" id="GO:0008168">
    <property type="term" value="F:methyltransferase activity"/>
    <property type="evidence" value="ECO:0007669"/>
    <property type="project" value="UniProtKB-KW"/>
</dbReference>
<dbReference type="EMBL" id="LAQL01000002">
    <property type="protein sequence ID" value="KLN62023.1"/>
    <property type="molecule type" value="Genomic_DNA"/>
</dbReference>
<keyword evidence="2" id="KW-0169">Cobalamin biosynthesis</keyword>
<dbReference type="Pfam" id="PF00590">
    <property type="entry name" value="TP_methylase"/>
    <property type="match status" value="1"/>
</dbReference>
<dbReference type="SUPFAM" id="SSF53790">
    <property type="entry name" value="Tetrapyrrole methylase"/>
    <property type="match status" value="1"/>
</dbReference>
<dbReference type="NCBIfam" id="TIGR01466">
    <property type="entry name" value="cobJ_cbiH"/>
    <property type="match status" value="1"/>
</dbReference>
<dbReference type="Gene3D" id="3.30.420.180">
    <property type="entry name" value="CobE/GbiG C-terminal domain"/>
    <property type="match status" value="1"/>
</dbReference>
<dbReference type="STRING" id="1489064.WH96_00275"/>
<dbReference type="InterPro" id="IPR014777">
    <property type="entry name" value="4pyrrole_Mease_sub1"/>
</dbReference>
<dbReference type="Proteomes" id="UP000035444">
    <property type="component" value="Unassembled WGS sequence"/>
</dbReference>
<reference evidence="9 10" key="1">
    <citation type="submission" date="2015-03" db="EMBL/GenBank/DDBJ databases">
        <title>Genome Sequence of Kiloniella spongiae MEBiC09566, isolated from a marine sponge.</title>
        <authorList>
            <person name="Shao Z."/>
            <person name="Wang L."/>
            <person name="Li X."/>
        </authorList>
    </citation>
    <scope>NUCLEOTIDE SEQUENCE [LARGE SCALE GENOMIC DNA]</scope>
    <source>
        <strain evidence="9 10">MEBiC09566</strain>
    </source>
</reference>
<protein>
    <submittedName>
        <fullName evidence="9">Precorrin-3B methylase</fullName>
    </submittedName>
</protein>
<dbReference type="PANTHER" id="PTHR47036:SF1">
    <property type="entry name" value="COBALT-FACTOR III C(17)-METHYLTRANSFERASE-RELATED"/>
    <property type="match status" value="1"/>
</dbReference>
<dbReference type="Pfam" id="PF11760">
    <property type="entry name" value="CbiG_N"/>
    <property type="match status" value="1"/>
</dbReference>
<dbReference type="OrthoDB" id="9772960at2"/>
<dbReference type="RefSeq" id="WP_047762153.1">
    <property type="nucleotide sequence ID" value="NZ_LAQL01000002.1"/>
</dbReference>
<dbReference type="InterPro" id="IPR035996">
    <property type="entry name" value="4pyrrol_Methylase_sf"/>
</dbReference>
<dbReference type="CDD" id="cd11646">
    <property type="entry name" value="Precorrin_3B_C17_MT"/>
    <property type="match status" value="1"/>
</dbReference>
<keyword evidence="3 9" id="KW-0489">Methyltransferase</keyword>
<dbReference type="InterPro" id="IPR014776">
    <property type="entry name" value="4pyrrole_Mease_sub2"/>
</dbReference>
<feature type="domain" description="Tetrapyrrole methylase" evidence="6">
    <location>
        <begin position="350"/>
        <end position="561"/>
    </location>
</feature>
<accession>A0A0H2MI36</accession>
<sequence>MTQKFDHSPAFVALTAEGAKLAKQLRDAYGAGEVHGRVGRVEGADVSFDETIVHLQSLFREGRAIVGICAAGVLIRGLSPLLADKRAEPPVIAVAENGSAVVPLLGGHHGANDLAKDLSAKLDVSASITTASDNRFGIALDNPPAGWKLGNPQDYKAFIAVVLAGAKVQLNGEADWVKAGSLPISDNGELVITVTEKDLAGSEKELVLHPATLSLGVGCERNAESEELSKLVSETLKAGGLSPKALAGVFSIDVKADETAVQALAAELDVPARFFPAAELEKQTPRLETPSDIVFAEVGCHGVSEGSALAAVGETGKLRVAKNKSKRATCAIGEATGIIDTSTLGQARGKLFVVGLGPGDQSWRAPEVDRVVRGVTDLVGYHLYLDLLGPLAEGKDRHGYELGEEEMRVRIALNLAAEGRSVALVCSGDPGIYAMAALTFELLDRGERADWNRVDIQVTPGISALQGASARIGAPLGHDFCTISLSDLLTPWEAIEKRLNAAAQGDFVIAFYNPVSRRRTKQLATAVEILLQHRPADTPVMLGRNLGREGESMTVLRLDELTPDQVDMLTVVLVGSSTSRKIEKSDGSCWVYTPRGYEKKAHLYENFDETGEVKTITEGSAA</sequence>
<dbReference type="GO" id="GO:0032259">
    <property type="term" value="P:methylation"/>
    <property type="evidence" value="ECO:0007669"/>
    <property type="project" value="UniProtKB-KW"/>
</dbReference>
<dbReference type="UniPathway" id="UPA00148"/>
<dbReference type="PANTHER" id="PTHR47036">
    <property type="entry name" value="COBALT-FACTOR III C(17)-METHYLTRANSFERASE-RELATED"/>
    <property type="match status" value="1"/>
</dbReference>
<dbReference type="InterPro" id="IPR006363">
    <property type="entry name" value="Cbl_synth_CobJ/CibH_dom"/>
</dbReference>
<comment type="caution">
    <text evidence="9">The sequence shown here is derived from an EMBL/GenBank/DDBJ whole genome shotgun (WGS) entry which is preliminary data.</text>
</comment>
<feature type="domain" description="Cobalamin synthesis G N-terminal" evidence="8">
    <location>
        <begin position="54"/>
        <end position="133"/>
    </location>
</feature>
<dbReference type="InterPro" id="IPR000878">
    <property type="entry name" value="4pyrrol_Mease"/>
</dbReference>
<evidence type="ECO:0000256" key="5">
    <source>
        <dbReference type="ARBA" id="ARBA00022691"/>
    </source>
</evidence>
<keyword evidence="4" id="KW-0808">Transferase</keyword>
<evidence type="ECO:0000256" key="1">
    <source>
        <dbReference type="ARBA" id="ARBA00004953"/>
    </source>
</evidence>
<evidence type="ECO:0000259" key="7">
    <source>
        <dbReference type="Pfam" id="PF01890"/>
    </source>
</evidence>
<evidence type="ECO:0000313" key="9">
    <source>
        <dbReference type="EMBL" id="KLN62023.1"/>
    </source>
</evidence>
<dbReference type="Gene3D" id="3.40.1010.10">
    <property type="entry name" value="Cobalt-precorrin-4 Transmethylase, Domain 1"/>
    <property type="match status" value="1"/>
</dbReference>
<dbReference type="Pfam" id="PF01890">
    <property type="entry name" value="CbiG_C"/>
    <property type="match status" value="1"/>
</dbReference>
<dbReference type="InterPro" id="IPR036518">
    <property type="entry name" value="CobE/GbiG_C_sf"/>
</dbReference>